<proteinExistence type="predicted"/>
<comment type="caution">
    <text evidence="3">The sequence shown here is derived from an EMBL/GenBank/DDBJ whole genome shotgun (WGS) entry which is preliminary data.</text>
</comment>
<dbReference type="EMBL" id="VOQS01000005">
    <property type="protein sequence ID" value="TXC79200.1"/>
    <property type="molecule type" value="Genomic_DNA"/>
</dbReference>
<keyword evidence="5" id="KW-1185">Reference proteome</keyword>
<evidence type="ECO:0000256" key="1">
    <source>
        <dbReference type="SAM" id="MobiDB-lite"/>
    </source>
</evidence>
<reference evidence="3" key="2">
    <citation type="submission" date="2019-08" db="EMBL/GenBank/DDBJ databases">
        <authorList>
            <person name="Im W.-T."/>
        </authorList>
    </citation>
    <scope>NUCLEOTIDE SEQUENCE</scope>
    <source>
        <strain evidence="3">NF 2-5-3</strain>
    </source>
</reference>
<sequence length="100" mass="11272">MDELRGKAAVDRGLRCLKPGGLHADILCMDMDHVQALFQSAHETAKTIAKARGWRDRTNPSLYDRIFYALLANHLDEAEAEHDERDQDDQGCRDSTDEGC</sequence>
<evidence type="ECO:0000313" key="2">
    <source>
        <dbReference type="EMBL" id="MEM5338410.1"/>
    </source>
</evidence>
<feature type="region of interest" description="Disordered" evidence="1">
    <location>
        <begin position="78"/>
        <end position="100"/>
    </location>
</feature>
<evidence type="ECO:0000313" key="5">
    <source>
        <dbReference type="Proteomes" id="UP001481677"/>
    </source>
</evidence>
<dbReference type="Proteomes" id="UP000321776">
    <property type="component" value="Unassembled WGS sequence"/>
</dbReference>
<reference evidence="3 4" key="1">
    <citation type="journal article" date="2018" name="Int. J. Syst. Evol. Microbiol.">
        <title>Paraburkholderia azotifigens sp. nov., a nitrogen-fixing bacterium isolated from paddy soil.</title>
        <authorList>
            <person name="Choi G.M."/>
            <person name="Im W.T."/>
        </authorList>
    </citation>
    <scope>NUCLEOTIDE SEQUENCE [LARGE SCALE GENOMIC DNA]</scope>
    <source>
        <strain evidence="3 4">NF 2-5-3</strain>
    </source>
</reference>
<dbReference type="AlphaFoldDB" id="A0A5C6V2Y8"/>
<protein>
    <submittedName>
        <fullName evidence="3">Uncharacterized protein</fullName>
    </submittedName>
</protein>
<dbReference type="EMBL" id="JAZHGA010000001">
    <property type="protein sequence ID" value="MEM5338410.1"/>
    <property type="molecule type" value="Genomic_DNA"/>
</dbReference>
<evidence type="ECO:0000313" key="3">
    <source>
        <dbReference type="EMBL" id="TXC79200.1"/>
    </source>
</evidence>
<reference evidence="2 5" key="3">
    <citation type="submission" date="2024-01" db="EMBL/GenBank/DDBJ databases">
        <title>The diversity of rhizobia nodulating Mimosa spp. in eleven states of Brazil covering several biomes is determined by host plant, location, and edaphic factors.</title>
        <authorList>
            <person name="Rouws L."/>
            <person name="Barauna A."/>
            <person name="Beukes C."/>
            <person name="De Faria S.M."/>
            <person name="Gross E."/>
            <person name="Dos Reis Junior F.B."/>
            <person name="Simon M."/>
            <person name="Maluk M."/>
            <person name="Odee D.W."/>
            <person name="Kenicer G."/>
            <person name="Young J.P.W."/>
            <person name="Reis V.M."/>
            <person name="Zilli J."/>
            <person name="James E.K."/>
        </authorList>
    </citation>
    <scope>NUCLEOTIDE SEQUENCE [LARGE SCALE GENOMIC DNA]</scope>
    <source>
        <strain evidence="2 5">JPY530</strain>
    </source>
</reference>
<accession>A0A5C6V2Y8</accession>
<evidence type="ECO:0000313" key="4">
    <source>
        <dbReference type="Proteomes" id="UP000321776"/>
    </source>
</evidence>
<name>A0A5C6V2Y8_9BURK</name>
<gene>
    <name evidence="3" type="ORF">FRZ40_32845</name>
    <name evidence="2" type="ORF">V4C56_02085</name>
</gene>
<dbReference type="RefSeq" id="WP_147236997.1">
    <property type="nucleotide sequence ID" value="NZ_JAZHFZ010000001.1"/>
</dbReference>
<organism evidence="3 4">
    <name type="scientific">Paraburkholderia azotifigens</name>
    <dbReference type="NCBI Taxonomy" id="2057004"/>
    <lineage>
        <taxon>Bacteria</taxon>
        <taxon>Pseudomonadati</taxon>
        <taxon>Pseudomonadota</taxon>
        <taxon>Betaproteobacteria</taxon>
        <taxon>Burkholderiales</taxon>
        <taxon>Burkholderiaceae</taxon>
        <taxon>Paraburkholderia</taxon>
    </lineage>
</organism>
<dbReference type="Proteomes" id="UP001481677">
    <property type="component" value="Unassembled WGS sequence"/>
</dbReference>